<gene>
    <name evidence="1" type="ORF">ILEXP_LOCUS33055</name>
</gene>
<evidence type="ECO:0000313" key="1">
    <source>
        <dbReference type="EMBL" id="CAK9163982.1"/>
    </source>
</evidence>
<feature type="non-terminal residue" evidence="1">
    <location>
        <position position="195"/>
    </location>
</feature>
<dbReference type="Proteomes" id="UP001642360">
    <property type="component" value="Unassembled WGS sequence"/>
</dbReference>
<name>A0ABC8T3U6_9AQUA</name>
<dbReference type="AlphaFoldDB" id="A0ABC8T3U6"/>
<keyword evidence="2" id="KW-1185">Reference proteome</keyword>
<sequence length="195" mass="21187">MEFLEKIKELDAIHRFPFEFQDLEVPTIEDALKLISSSVRQVIIDVKVGPPLYEKGLAKDIISAEGKWFNKGRDSGWVVSPFSDDKDKGGRHGGLTISHAHLTSADSSAPFLASTLETPSLSKEEIEALYCLNTVTVASIFAHLGIHAKVYSAFSLSGNDSSGPRNDSLDPGNACHPYIVHSIPPVLDDTDLLIA</sequence>
<proteinExistence type="predicted"/>
<dbReference type="EMBL" id="CAUOFW020004125">
    <property type="protein sequence ID" value="CAK9163982.1"/>
    <property type="molecule type" value="Genomic_DNA"/>
</dbReference>
<dbReference type="PANTHER" id="PTHR47449:SF2">
    <property type="entry name" value="GLYCEROPHOSPHODIESTER PHOSPHODIESTERASE GDPD4"/>
    <property type="match status" value="1"/>
</dbReference>
<accession>A0ABC8T3U6</accession>
<dbReference type="InterPro" id="IPR044236">
    <property type="entry name" value="GDPD4"/>
</dbReference>
<organism evidence="1 2">
    <name type="scientific">Ilex paraguariensis</name>
    <name type="common">yerba mate</name>
    <dbReference type="NCBI Taxonomy" id="185542"/>
    <lineage>
        <taxon>Eukaryota</taxon>
        <taxon>Viridiplantae</taxon>
        <taxon>Streptophyta</taxon>
        <taxon>Embryophyta</taxon>
        <taxon>Tracheophyta</taxon>
        <taxon>Spermatophyta</taxon>
        <taxon>Magnoliopsida</taxon>
        <taxon>eudicotyledons</taxon>
        <taxon>Gunneridae</taxon>
        <taxon>Pentapetalae</taxon>
        <taxon>asterids</taxon>
        <taxon>campanulids</taxon>
        <taxon>Aquifoliales</taxon>
        <taxon>Aquifoliaceae</taxon>
        <taxon>Ilex</taxon>
    </lineage>
</organism>
<protein>
    <submittedName>
        <fullName evidence="1">Uncharacterized protein</fullName>
    </submittedName>
</protein>
<reference evidence="1 2" key="1">
    <citation type="submission" date="2024-02" db="EMBL/GenBank/DDBJ databases">
        <authorList>
            <person name="Vignale AGUSTIN F."/>
            <person name="Sosa J E."/>
            <person name="Modenutti C."/>
        </authorList>
    </citation>
    <scope>NUCLEOTIDE SEQUENCE [LARGE SCALE GENOMIC DNA]</scope>
</reference>
<evidence type="ECO:0000313" key="2">
    <source>
        <dbReference type="Proteomes" id="UP001642360"/>
    </source>
</evidence>
<dbReference type="PANTHER" id="PTHR47449">
    <property type="entry name" value="GLYCEROPHOSPHODIESTER PHOSPHODIESTERASE GDPD4"/>
    <property type="match status" value="1"/>
</dbReference>
<comment type="caution">
    <text evidence="1">The sequence shown here is derived from an EMBL/GenBank/DDBJ whole genome shotgun (WGS) entry which is preliminary data.</text>
</comment>